<dbReference type="AlphaFoldDB" id="A0A8X6SXG6"/>
<comment type="caution">
    <text evidence="1">The sequence shown here is derived from an EMBL/GenBank/DDBJ whole genome shotgun (WGS) entry which is preliminary data.</text>
</comment>
<dbReference type="InterPro" id="IPR036397">
    <property type="entry name" value="RNaseH_sf"/>
</dbReference>
<gene>
    <name evidence="1" type="primary">TCB2_293</name>
    <name evidence="1" type="ORF">TNCV_4225341</name>
</gene>
<evidence type="ECO:0000313" key="2">
    <source>
        <dbReference type="Proteomes" id="UP000887159"/>
    </source>
</evidence>
<dbReference type="Proteomes" id="UP000887159">
    <property type="component" value="Unassembled WGS sequence"/>
</dbReference>
<organism evidence="1 2">
    <name type="scientific">Trichonephila clavipes</name>
    <name type="common">Golden silk orbweaver</name>
    <name type="synonym">Nephila clavipes</name>
    <dbReference type="NCBI Taxonomy" id="2585209"/>
    <lineage>
        <taxon>Eukaryota</taxon>
        <taxon>Metazoa</taxon>
        <taxon>Ecdysozoa</taxon>
        <taxon>Arthropoda</taxon>
        <taxon>Chelicerata</taxon>
        <taxon>Arachnida</taxon>
        <taxon>Araneae</taxon>
        <taxon>Araneomorphae</taxon>
        <taxon>Entelegynae</taxon>
        <taxon>Araneoidea</taxon>
        <taxon>Nephilidae</taxon>
        <taxon>Trichonephila</taxon>
    </lineage>
</organism>
<reference evidence="1" key="1">
    <citation type="submission" date="2020-08" db="EMBL/GenBank/DDBJ databases">
        <title>Multicomponent nature underlies the extraordinary mechanical properties of spider dragline silk.</title>
        <authorList>
            <person name="Kono N."/>
            <person name="Nakamura H."/>
            <person name="Mori M."/>
            <person name="Yoshida Y."/>
            <person name="Ohtoshi R."/>
            <person name="Malay A.D."/>
            <person name="Moran D.A.P."/>
            <person name="Tomita M."/>
            <person name="Numata K."/>
            <person name="Arakawa K."/>
        </authorList>
    </citation>
    <scope>NUCLEOTIDE SEQUENCE</scope>
</reference>
<evidence type="ECO:0000313" key="1">
    <source>
        <dbReference type="EMBL" id="GFY19170.1"/>
    </source>
</evidence>
<dbReference type="EMBL" id="BMAU01021351">
    <property type="protein sequence ID" value="GFY19170.1"/>
    <property type="molecule type" value="Genomic_DNA"/>
</dbReference>
<proteinExistence type="predicted"/>
<accession>A0A8X6SXG6</accession>
<protein>
    <submittedName>
        <fullName evidence="1">Transposable element Tcb2 transposase</fullName>
    </submittedName>
</protein>
<keyword evidence="2" id="KW-1185">Reference proteome</keyword>
<sequence length="99" mass="11077">MNLTCQQMTVKAIGGSVMVWGVCSWRDMGPLIRLDMTLTGERYLSILSDHLHPFMFIAHSSGLGEFQQDNTTTHASGIATEVLQEHSSEFRHFRGNPNP</sequence>
<name>A0A8X6SXG6_TRICX</name>
<dbReference type="Gene3D" id="3.30.420.10">
    <property type="entry name" value="Ribonuclease H-like superfamily/Ribonuclease H"/>
    <property type="match status" value="1"/>
</dbReference>
<dbReference type="GO" id="GO:0003676">
    <property type="term" value="F:nucleic acid binding"/>
    <property type="evidence" value="ECO:0007669"/>
    <property type="project" value="InterPro"/>
</dbReference>